<keyword evidence="7" id="KW-0648">Protein biosynthesis</keyword>
<comment type="subcellular location">
    <subcellularLocation>
        <location evidence="1">Nucleus</location>
    </subcellularLocation>
</comment>
<dbReference type="GO" id="GO:0051123">
    <property type="term" value="P:RNA polymerase II preinitiation complex assembly"/>
    <property type="evidence" value="ECO:0007669"/>
    <property type="project" value="TreeGrafter"/>
</dbReference>
<evidence type="ECO:0000259" key="6">
    <source>
        <dbReference type="SMART" id="SM00803"/>
    </source>
</evidence>
<dbReference type="GO" id="GO:0003743">
    <property type="term" value="F:translation initiation factor activity"/>
    <property type="evidence" value="ECO:0007669"/>
    <property type="project" value="UniProtKB-KW"/>
</dbReference>
<dbReference type="InterPro" id="IPR016024">
    <property type="entry name" value="ARM-type_fold"/>
</dbReference>
<evidence type="ECO:0000313" key="7">
    <source>
        <dbReference type="EMBL" id="KAF6002521.1"/>
    </source>
</evidence>
<dbReference type="InterPro" id="IPR046344">
    <property type="entry name" value="TAF6_C_sf"/>
</dbReference>
<dbReference type="GO" id="GO:0046982">
    <property type="term" value="F:protein heterodimerization activity"/>
    <property type="evidence" value="ECO:0007669"/>
    <property type="project" value="InterPro"/>
</dbReference>
<dbReference type="PANTHER" id="PTHR10221">
    <property type="entry name" value="TRANSCRIPTION INITIATION FACTOR TFIID SUBUNIT 6"/>
    <property type="match status" value="1"/>
</dbReference>
<dbReference type="SUPFAM" id="SSF48371">
    <property type="entry name" value="ARM repeat"/>
    <property type="match status" value="1"/>
</dbReference>
<proteinExistence type="inferred from homology"/>
<dbReference type="CDD" id="cd08050">
    <property type="entry name" value="TAF6C"/>
    <property type="match status" value="1"/>
</dbReference>
<dbReference type="Proteomes" id="UP000530660">
    <property type="component" value="Unassembled WGS sequence"/>
</dbReference>
<dbReference type="EMBL" id="VWRR01000010">
    <property type="protein sequence ID" value="KAF6002521.1"/>
    <property type="molecule type" value="Genomic_DNA"/>
</dbReference>
<dbReference type="GO" id="GO:0000124">
    <property type="term" value="C:SAGA complex"/>
    <property type="evidence" value="ECO:0007669"/>
    <property type="project" value="InterPro"/>
</dbReference>
<dbReference type="GO" id="GO:0005669">
    <property type="term" value="C:transcription factor TFIID complex"/>
    <property type="evidence" value="ECO:0007669"/>
    <property type="project" value="InterPro"/>
</dbReference>
<dbReference type="SMART" id="SM00803">
    <property type="entry name" value="TAF"/>
    <property type="match status" value="1"/>
</dbReference>
<dbReference type="Gene3D" id="1.10.20.10">
    <property type="entry name" value="Histone, subunit A"/>
    <property type="match status" value="1"/>
</dbReference>
<protein>
    <submittedName>
        <fullName evidence="7">Transcription initiation factor TFIID subunit 6</fullName>
    </submittedName>
</protein>
<dbReference type="GO" id="GO:0046695">
    <property type="term" value="C:SLIK (SAGA-like) complex"/>
    <property type="evidence" value="ECO:0007669"/>
    <property type="project" value="InterPro"/>
</dbReference>
<keyword evidence="8" id="KW-1185">Reference proteome</keyword>
<dbReference type="OrthoDB" id="361039at2759"/>
<evidence type="ECO:0000256" key="4">
    <source>
        <dbReference type="ARBA" id="ARBA00023163"/>
    </source>
</evidence>
<evidence type="ECO:0000256" key="5">
    <source>
        <dbReference type="ARBA" id="ARBA00023242"/>
    </source>
</evidence>
<dbReference type="InterPro" id="IPR037796">
    <property type="entry name" value="TAF6"/>
</dbReference>
<dbReference type="AlphaFoldDB" id="A0A7J7IJQ0"/>
<dbReference type="InterPro" id="IPR009072">
    <property type="entry name" value="Histone-fold"/>
</dbReference>
<dbReference type="GO" id="GO:0016251">
    <property type="term" value="F:RNA polymerase II general transcription initiation factor activity"/>
    <property type="evidence" value="ECO:0007669"/>
    <property type="project" value="InterPro"/>
</dbReference>
<dbReference type="Gene3D" id="1.25.40.770">
    <property type="entry name" value="TAF6, C-terminal HEAT repeat domain"/>
    <property type="match status" value="1"/>
</dbReference>
<feature type="domain" description="TATA box binding protein associated factor (TAF) histone-like fold" evidence="6">
    <location>
        <begin position="18"/>
        <end position="83"/>
    </location>
</feature>
<dbReference type="PANTHER" id="PTHR10221:SF9">
    <property type="entry name" value="TRANSCRIPTION INITIATION FACTOR TFIID SUBUNIT 6"/>
    <property type="match status" value="1"/>
</dbReference>
<comment type="similarity">
    <text evidence="2">Belongs to the TAF6 family.</text>
</comment>
<comment type="caution">
    <text evidence="7">The sequence shown here is derived from an EMBL/GenBank/DDBJ whole genome shotgun (WGS) entry which is preliminary data.</text>
</comment>
<keyword evidence="3" id="KW-0805">Transcription regulation</keyword>
<dbReference type="CDD" id="cd22931">
    <property type="entry name" value="HFD_TAF6"/>
    <property type="match status" value="1"/>
</dbReference>
<keyword evidence="5" id="KW-0539">Nucleus</keyword>
<evidence type="ECO:0000256" key="3">
    <source>
        <dbReference type="ARBA" id="ARBA00023015"/>
    </source>
</evidence>
<sequence length="460" mass="50494">MSGLGAGSSLTTAATPSSVRPGTAQVVASMVGISRLREDVATYLATDAEYRIREVIQEASKFMRHSKRRRLKTADIAAAMRLRNLEPLYGFSSNESVPFVSYSVPGESSTAGNNTLFFVGDEELDLRDILDGELPRAPLETTLALHWLAIEGIQPKIPQNPSSASFATSQTAQLVVGESAHGNIQGNIAGEQNTGASSVTFRPRVRHVLSRELQLYYELAIEALTGETGETDETLRTACLASIAKDPGLQQLVPYFVAFLFHHITNHTRDLPQLQIAMRLARALLENRHIGLEPYLHQLMPSVLTCIVGRCLCRTADEDHWALREYAAALLADIHKTYGGAYENLLPRIAETLRVALVDEHKPLTTQYGALVAFRALGSALVQAHVAPVAAQLIERWEKQIEDELGDAPHDSPDGRWAFEPRWSDMRRVYAALAGALNMNADALATQFGSKHAQTMLQSY</sequence>
<dbReference type="InterPro" id="IPR004823">
    <property type="entry name" value="TAF_TATA-bd_Histone-like_dom"/>
</dbReference>
<dbReference type="FunFam" id="1.25.40.770:FF:000001">
    <property type="entry name" value="Transcription initiation factor TFIID subunit 6"/>
    <property type="match status" value="1"/>
</dbReference>
<dbReference type="Pfam" id="PF02969">
    <property type="entry name" value="TAF"/>
    <property type="match status" value="1"/>
</dbReference>
<dbReference type="Pfam" id="PF07571">
    <property type="entry name" value="TAF6_C"/>
    <property type="match status" value="1"/>
</dbReference>
<dbReference type="SUPFAM" id="SSF47113">
    <property type="entry name" value="Histone-fold"/>
    <property type="match status" value="1"/>
</dbReference>
<evidence type="ECO:0000256" key="1">
    <source>
        <dbReference type="ARBA" id="ARBA00004123"/>
    </source>
</evidence>
<accession>A0A7J7IJQ0</accession>
<organism evidence="7 8">
    <name type="scientific">Cyanidiococcus yangmingshanensis</name>
    <dbReference type="NCBI Taxonomy" id="2690220"/>
    <lineage>
        <taxon>Eukaryota</taxon>
        <taxon>Rhodophyta</taxon>
        <taxon>Bangiophyceae</taxon>
        <taxon>Cyanidiales</taxon>
        <taxon>Cyanidiaceae</taxon>
        <taxon>Cyanidiococcus</taxon>
    </lineage>
</organism>
<name>A0A7J7IJQ0_9RHOD</name>
<evidence type="ECO:0000256" key="2">
    <source>
        <dbReference type="ARBA" id="ARBA00007688"/>
    </source>
</evidence>
<dbReference type="GO" id="GO:0003713">
    <property type="term" value="F:transcription coactivator activity"/>
    <property type="evidence" value="ECO:0007669"/>
    <property type="project" value="TreeGrafter"/>
</dbReference>
<reference evidence="7 8" key="1">
    <citation type="journal article" date="2020" name="J. Phycol.">
        <title>Comparative genome analysis reveals Cyanidiococcus gen. nov., a new extremophilic red algal genus sister to Cyanidioschyzon (Cyanidioschyzonaceae, Rhodophyta).</title>
        <authorList>
            <person name="Liu S.-L."/>
            <person name="Chiang Y.-R."/>
            <person name="Yoon H.S."/>
            <person name="Fu H.-Y."/>
        </authorList>
    </citation>
    <scope>NUCLEOTIDE SEQUENCE [LARGE SCALE GENOMIC DNA]</scope>
    <source>
        <strain evidence="7 8">THAL066</strain>
    </source>
</reference>
<evidence type="ECO:0000313" key="8">
    <source>
        <dbReference type="Proteomes" id="UP000530660"/>
    </source>
</evidence>
<gene>
    <name evidence="7" type="primary">TAF6</name>
    <name evidence="7" type="ORF">F1559_003632</name>
</gene>
<keyword evidence="4" id="KW-0804">Transcription</keyword>
<keyword evidence="7" id="KW-0396">Initiation factor</keyword>
<dbReference type="InterPro" id="IPR011442">
    <property type="entry name" value="TAF6_C"/>
</dbReference>